<feature type="coiled-coil region" evidence="5">
    <location>
        <begin position="845"/>
        <end position="1118"/>
    </location>
</feature>
<comment type="caution">
    <text evidence="7">The sequence shown here is derived from an EMBL/GenBank/DDBJ whole genome shotgun (WGS) entry which is preliminary data.</text>
</comment>
<feature type="coiled-coil region" evidence="5">
    <location>
        <begin position="1571"/>
        <end position="1612"/>
    </location>
</feature>
<organism evidence="7 8">
    <name type="scientific">Aldrovandia affinis</name>
    <dbReference type="NCBI Taxonomy" id="143900"/>
    <lineage>
        <taxon>Eukaryota</taxon>
        <taxon>Metazoa</taxon>
        <taxon>Chordata</taxon>
        <taxon>Craniata</taxon>
        <taxon>Vertebrata</taxon>
        <taxon>Euteleostomi</taxon>
        <taxon>Actinopterygii</taxon>
        <taxon>Neopterygii</taxon>
        <taxon>Teleostei</taxon>
        <taxon>Notacanthiformes</taxon>
        <taxon>Halosauridae</taxon>
        <taxon>Aldrovandia</taxon>
    </lineage>
</organism>
<evidence type="ECO:0000256" key="3">
    <source>
        <dbReference type="ARBA" id="ARBA00023054"/>
    </source>
</evidence>
<feature type="compositionally biased region" description="Basic and acidic residues" evidence="6">
    <location>
        <begin position="198"/>
        <end position="208"/>
    </location>
</feature>
<dbReference type="PANTHER" id="PTHR44981">
    <property type="entry name" value="PERICENTRIN-LIKE PROTEIN, ISOFORM F"/>
    <property type="match status" value="1"/>
</dbReference>
<accession>A0AAD7R736</accession>
<sequence>LKEQLLARSARVEDIERLKEEFSRQRRDIQEHNEAELENLRMYFEQRLRSTEENYREEVAMLQLRLVEGALEDSALKTGDSSFLSEGGQAEEEKCDILAEITLKLEQHKEEVAALRIEDLKTRHALELEQQRAKLSDSHLKALVRLRGLSTCDVTLTDEEEEEEEEGQRELQVESPVKERALELDRVREQNSHMLTRAQEEVEERARATLEQSQDRASPQGGPQSTQDSPQATQSPHSGAGRHELQAQCENELNAARSAGGRPEEQTEAELQEAHSRFLEEQRRQEATIGELRQQHRAELEALEAELHAKHRAELEALEAELHAKHRAELEALEAELHAKHRAELEALEAELHAMHRVEVEALEAELEALEAELHAKHRAELEALEAELHAKHRAELEALETVLQEANLAQLEAQEAELQARHRQEREELEARMLLNMDTLESSYLAEIEAVRGEGEQALRDLREASERARQEAEKRHAAELLSSAEQLKRGLAQLQMGTFTAMAAELKEAHQVELTAALVSQCEALKMEQRRALQAADEEHSATMQELRELHSSEIQRAQEQLASLREQHEQQLQEQREGLSRQRLHLEQEEQQLLQRVAHLKEEFAVEKAATLEEWAHKAQVWGDTVDQLSKQLQEQQAQSSQLRAEASSLQGALQGKRSEMETLQTLLQRRERENQEGENLLTMLRTDLGTAAQQRAGLQKVLLEVLWSTITTEDAIRERDTQEKGEGGEDRRDSALMDEGLDLSQRLSESLFAGAELDPEGEAVVLGACVRLRSAVDKLLELLTESTRQLEHVHLEEHLGEVKTDTEQLVLQHRLLLEQLDTEAGLKSQLELELHKAEGLMDGYVAEKAALEEALQQKETQAERLVEELEGLRGELQELGEERTLLLRQMDCIAGRLGDPEKELLQEAARLAQEKLDVQRQAHKDRSGLAARLKLLEGELEEQEGCRQEQEEKQRAHTEDLQQHLQALERQLKHHRQFMDEQAVEREHERDEFQQEIKKLEAQLKQPNKPCSGGDGRVEKIEDLVLQVESLQAAMKQKMEDYSALLLAKEQLQQDSAEQNEEIDKMAGRIRELEQALLSSSEANRALAQLEQELQKARRTEQELLQDKEALQQQQFAHRLQISALQSKLDESRHVFPESSAEHTLKEQLQAVRQTLLYKEKEVGVLLEQLEQVQRDVAIKAQEVLQLHMRLTHLTEHNSTCVSQLQGEISSLKETVSSLRRQEADRDHPSCTLPLPLALLNEKNQEIDHLNEQILRLQQEVDVSKDNKAAEEKRAELEELRSQVEHLRSDHARLRQDKEHEVEQLHEVISKLQEELAQLGPNRHEVSDPQDHSPEPHPFWPPQEESLGQELSRQGLQSSHARLAELRGQLALAASDNQALQSLLHTQERTFRGQLETLGRSLAEERQREEKALLKQQVGELEQRHSESCAALHAHRATLAELKADIHNLHTAKRQALSQREGRLQEEIERLKQEVTSNRSHIQDLNSQLVEKVAEHAETHKEVLMCAEETLAKAEQALREREEQLAGLRVEHEALRVELAAVKEGLSSSTERAEKLLEEGQTKDRALAELEVYNQRLKAELRGLQEDLALQEEEVAYQQRELDDLRDRYAIQGPAYSSAHSAAKAARDDFSWPLS</sequence>
<evidence type="ECO:0000256" key="2">
    <source>
        <dbReference type="ARBA" id="ARBA00022490"/>
    </source>
</evidence>
<feature type="compositionally biased region" description="Basic and acidic residues" evidence="6">
    <location>
        <begin position="1629"/>
        <end position="1639"/>
    </location>
</feature>
<gene>
    <name evidence="7" type="ORF">AAFF_G00333400</name>
</gene>
<keyword evidence="2" id="KW-0963">Cytoplasm</keyword>
<feature type="coiled-coil region" evidence="5">
    <location>
        <begin position="1408"/>
        <end position="1542"/>
    </location>
</feature>
<keyword evidence="3 5" id="KW-0175">Coiled coil</keyword>
<feature type="compositionally biased region" description="Polar residues" evidence="6">
    <location>
        <begin position="210"/>
        <end position="237"/>
    </location>
</feature>
<evidence type="ECO:0000313" key="8">
    <source>
        <dbReference type="Proteomes" id="UP001221898"/>
    </source>
</evidence>
<keyword evidence="8" id="KW-1185">Reference proteome</keyword>
<feature type="compositionally biased region" description="Polar residues" evidence="6">
    <location>
        <begin position="1353"/>
        <end position="1363"/>
    </location>
</feature>
<comment type="subcellular location">
    <subcellularLocation>
        <location evidence="1">Cytoplasm</location>
        <location evidence="1">Cytoskeleton</location>
        <location evidence="1">Microtubule organizing center</location>
        <location evidence="1">Centrosome</location>
    </subcellularLocation>
</comment>
<feature type="coiled-coil region" evidence="5">
    <location>
        <begin position="1206"/>
        <end position="1319"/>
    </location>
</feature>
<name>A0AAD7R736_9TELE</name>
<dbReference type="EMBL" id="JAINUG010000510">
    <property type="protein sequence ID" value="KAJ8367066.1"/>
    <property type="molecule type" value="Genomic_DNA"/>
</dbReference>
<dbReference type="GO" id="GO:0007165">
    <property type="term" value="P:signal transduction"/>
    <property type="evidence" value="ECO:0007669"/>
    <property type="project" value="InterPro"/>
</dbReference>
<feature type="region of interest" description="Disordered" evidence="6">
    <location>
        <begin position="157"/>
        <end position="243"/>
    </location>
</feature>
<dbReference type="InterPro" id="IPR028745">
    <property type="entry name" value="AKAP9/Pericentrin"/>
</dbReference>
<protein>
    <recommendedName>
        <fullName evidence="9">Pericentrin</fullName>
    </recommendedName>
</protein>
<dbReference type="GO" id="GO:0005813">
    <property type="term" value="C:centrosome"/>
    <property type="evidence" value="ECO:0007669"/>
    <property type="project" value="UniProtKB-SubCell"/>
</dbReference>
<evidence type="ECO:0000256" key="1">
    <source>
        <dbReference type="ARBA" id="ARBA00004300"/>
    </source>
</evidence>
<feature type="region of interest" description="Disordered" evidence="6">
    <location>
        <begin position="561"/>
        <end position="581"/>
    </location>
</feature>
<feature type="compositionally biased region" description="Basic and acidic residues" evidence="6">
    <location>
        <begin position="168"/>
        <end position="191"/>
    </location>
</feature>
<keyword evidence="4" id="KW-0206">Cytoskeleton</keyword>
<feature type="compositionally biased region" description="Acidic residues" evidence="6">
    <location>
        <begin position="157"/>
        <end position="167"/>
    </location>
</feature>
<reference evidence="7" key="1">
    <citation type="journal article" date="2023" name="Science">
        <title>Genome structures resolve the early diversification of teleost fishes.</title>
        <authorList>
            <person name="Parey E."/>
            <person name="Louis A."/>
            <person name="Montfort J."/>
            <person name="Bouchez O."/>
            <person name="Roques C."/>
            <person name="Iampietro C."/>
            <person name="Lluch J."/>
            <person name="Castinel A."/>
            <person name="Donnadieu C."/>
            <person name="Desvignes T."/>
            <person name="Floi Bucao C."/>
            <person name="Jouanno E."/>
            <person name="Wen M."/>
            <person name="Mejri S."/>
            <person name="Dirks R."/>
            <person name="Jansen H."/>
            <person name="Henkel C."/>
            <person name="Chen W.J."/>
            <person name="Zahm M."/>
            <person name="Cabau C."/>
            <person name="Klopp C."/>
            <person name="Thompson A.W."/>
            <person name="Robinson-Rechavi M."/>
            <person name="Braasch I."/>
            <person name="Lecointre G."/>
            <person name="Bobe J."/>
            <person name="Postlethwait J.H."/>
            <person name="Berthelot C."/>
            <person name="Roest Crollius H."/>
            <person name="Guiguen Y."/>
        </authorList>
    </citation>
    <scope>NUCLEOTIDE SEQUENCE</scope>
    <source>
        <strain evidence="7">NC1722</strain>
    </source>
</reference>
<evidence type="ECO:0000313" key="7">
    <source>
        <dbReference type="EMBL" id="KAJ8367066.1"/>
    </source>
</evidence>
<feature type="region of interest" description="Disordered" evidence="6">
    <location>
        <begin position="256"/>
        <end position="275"/>
    </location>
</feature>
<feature type="region of interest" description="Disordered" evidence="6">
    <location>
        <begin position="1325"/>
        <end position="1363"/>
    </location>
</feature>
<evidence type="ECO:0000256" key="5">
    <source>
        <dbReference type="SAM" id="Coils"/>
    </source>
</evidence>
<feature type="non-terminal residue" evidence="7">
    <location>
        <position position="1"/>
    </location>
</feature>
<dbReference type="Proteomes" id="UP001221898">
    <property type="component" value="Unassembled WGS sequence"/>
</dbReference>
<proteinExistence type="predicted"/>
<dbReference type="GO" id="GO:0060090">
    <property type="term" value="F:molecular adaptor activity"/>
    <property type="evidence" value="ECO:0007669"/>
    <property type="project" value="InterPro"/>
</dbReference>
<evidence type="ECO:0000256" key="6">
    <source>
        <dbReference type="SAM" id="MobiDB-lite"/>
    </source>
</evidence>
<feature type="region of interest" description="Disordered" evidence="6">
    <location>
        <begin position="1620"/>
        <end position="1639"/>
    </location>
</feature>
<feature type="compositionally biased region" description="Basic and acidic residues" evidence="6">
    <location>
        <begin position="568"/>
        <end position="581"/>
    </location>
</feature>
<dbReference type="PANTHER" id="PTHR44981:SF3">
    <property type="entry name" value="PERICENTRIN"/>
    <property type="match status" value="1"/>
</dbReference>
<evidence type="ECO:0000256" key="4">
    <source>
        <dbReference type="ARBA" id="ARBA00023212"/>
    </source>
</evidence>
<feature type="coiled-coil region" evidence="5">
    <location>
        <begin position="293"/>
        <end position="477"/>
    </location>
</feature>
<feature type="compositionally biased region" description="Basic and acidic residues" evidence="6">
    <location>
        <begin position="1326"/>
        <end position="1339"/>
    </location>
</feature>
<evidence type="ECO:0008006" key="9">
    <source>
        <dbReference type="Google" id="ProtNLM"/>
    </source>
</evidence>